<dbReference type="SUPFAM" id="SSF103481">
    <property type="entry name" value="Multidrug resistance efflux transporter EmrE"/>
    <property type="match status" value="1"/>
</dbReference>
<evidence type="ECO:0000256" key="6">
    <source>
        <dbReference type="SAM" id="Phobius"/>
    </source>
</evidence>
<reference evidence="7 8" key="1">
    <citation type="journal article" date="2014" name="Genome Announc.">
        <title>Draft genome sequence of the pathogenic fungus Scedosporium apiospermum.</title>
        <authorList>
            <person name="Vandeputte P."/>
            <person name="Ghamrawi S."/>
            <person name="Rechenmann M."/>
            <person name="Iltis A."/>
            <person name="Giraud S."/>
            <person name="Fleury M."/>
            <person name="Thornton C."/>
            <person name="Delhaes L."/>
            <person name="Meyer W."/>
            <person name="Papon N."/>
            <person name="Bouchara J.P."/>
        </authorList>
    </citation>
    <scope>NUCLEOTIDE SEQUENCE [LARGE SCALE GENOMIC DNA]</scope>
    <source>
        <strain evidence="7 8">IHEM 14462</strain>
    </source>
</reference>
<proteinExistence type="predicted"/>
<evidence type="ECO:0000256" key="4">
    <source>
        <dbReference type="ARBA" id="ARBA00023136"/>
    </source>
</evidence>
<feature type="transmembrane region" description="Helical" evidence="6">
    <location>
        <begin position="373"/>
        <end position="391"/>
    </location>
</feature>
<feature type="region of interest" description="Disordered" evidence="5">
    <location>
        <begin position="93"/>
        <end position="148"/>
    </location>
</feature>
<dbReference type="Proteomes" id="UP000028545">
    <property type="component" value="Unassembled WGS sequence"/>
</dbReference>
<sequence length="712" mass="78470">MALLFTSGFAGVYSNTTLTDPPDDQPPDEELRNWSSLIGIVTAIVGNVLIALALNVQRYAHIRLHRERHRIKEQARQAERRAKHSSYNASYYGAFDSNGSPAESPARNGLVDYDPPSGDNGPSARRPSQARPAPISRTTSELSDPPSSSYLKSTYWWLGQVLITLGEMGNFLAYGFAPASIVSPLGVVALISNCIIAPMLFNEKFRQRDFWGVVIAVGGVVTVVLSASQQEAKLDPHDVWDAITTLEFEIYLAVTVFLIILLMWMSSTIANRTILVDLGLVGLFGGYTALATKGVSSMLSSTLWRAFTTPVTYALLLILLVTAIMQIRYLNKALQRYDSTVVIPIQFVMFTLCVIIGSAVLYRDFESTTVTRAIKFVGGCLLTFFGVFLITSGRPPRHDDDEEFYHDLDDAEEAIGLLEQDQTGSSSSVRSRRSSRSSRSSRINFTDAFVKPFSIQRDSGVPTLRAPISGAPKLSSSNDVGQSAPHPWRALYDDDISATHHTQSLRDPAMPRLSRENSATSDRLFTEPSTPRNGGAGSLQQYVDDQQQQQQQQPLLTQQPTTPTPRPSTAKLHNRHLNGPLISPSPLSSTVSAVVKDTLRRHGDNPMMHNTSLSRIRSSIRASLYISDDDEEGHEERRGSGAREPLFGDLTDVEEGSSLAEGRDRPDDHEAKKRTRSLSDTLGELFKIKRRREDEHGDGGEEEDGDAGSDDR</sequence>
<dbReference type="OMA" id="GREQSHD"/>
<feature type="region of interest" description="Disordered" evidence="5">
    <location>
        <begin position="626"/>
        <end position="712"/>
    </location>
</feature>
<accession>A0A084GBZ9</accession>
<feature type="transmembrane region" description="Helical" evidence="6">
    <location>
        <begin position="181"/>
        <end position="201"/>
    </location>
</feature>
<dbReference type="GO" id="GO:0015095">
    <property type="term" value="F:magnesium ion transmembrane transporter activity"/>
    <property type="evidence" value="ECO:0007669"/>
    <property type="project" value="InterPro"/>
</dbReference>
<dbReference type="GeneID" id="27722059"/>
<dbReference type="OrthoDB" id="165382at2759"/>
<feature type="region of interest" description="Disordered" evidence="5">
    <location>
        <begin position="419"/>
        <end position="438"/>
    </location>
</feature>
<dbReference type="EMBL" id="JOWA01000087">
    <property type="protein sequence ID" value="KEZ44861.1"/>
    <property type="molecule type" value="Genomic_DNA"/>
</dbReference>
<keyword evidence="8" id="KW-1185">Reference proteome</keyword>
<gene>
    <name evidence="7" type="ORF">SAPIO_CDS2987</name>
</gene>
<feature type="transmembrane region" description="Helical" evidence="6">
    <location>
        <begin position="311"/>
        <end position="329"/>
    </location>
</feature>
<evidence type="ECO:0000256" key="5">
    <source>
        <dbReference type="SAM" id="MobiDB-lite"/>
    </source>
</evidence>
<keyword evidence="4 6" id="KW-0472">Membrane</keyword>
<evidence type="ECO:0000256" key="2">
    <source>
        <dbReference type="ARBA" id="ARBA00022692"/>
    </source>
</evidence>
<feature type="compositionally biased region" description="Polar residues" evidence="5">
    <location>
        <begin position="136"/>
        <end position="148"/>
    </location>
</feature>
<feature type="compositionally biased region" description="Polar residues" evidence="5">
    <location>
        <begin position="516"/>
        <end position="545"/>
    </location>
</feature>
<protein>
    <submittedName>
        <fullName evidence="7">Duf803 domain membrane protein</fullName>
    </submittedName>
</protein>
<keyword evidence="3 6" id="KW-1133">Transmembrane helix</keyword>
<dbReference type="KEGG" id="sapo:SAPIO_CDS2987"/>
<evidence type="ECO:0000313" key="7">
    <source>
        <dbReference type="EMBL" id="KEZ44861.1"/>
    </source>
</evidence>
<dbReference type="VEuPathDB" id="FungiDB:SAPIO_CDS2987"/>
<name>A0A084GBZ9_PSEDA</name>
<dbReference type="GO" id="GO:0016020">
    <property type="term" value="C:membrane"/>
    <property type="evidence" value="ECO:0007669"/>
    <property type="project" value="UniProtKB-SubCell"/>
</dbReference>
<evidence type="ECO:0000313" key="8">
    <source>
        <dbReference type="Proteomes" id="UP000028545"/>
    </source>
</evidence>
<feature type="transmembrane region" description="Helical" evidence="6">
    <location>
        <begin position="248"/>
        <end position="267"/>
    </location>
</feature>
<comment type="subcellular location">
    <subcellularLocation>
        <location evidence="1">Membrane</location>
        <topology evidence="1">Multi-pass membrane protein</topology>
    </subcellularLocation>
</comment>
<feature type="compositionally biased region" description="Basic and acidic residues" evidence="5">
    <location>
        <begin position="661"/>
        <end position="671"/>
    </location>
</feature>
<dbReference type="PANTHER" id="PTHR12570:SF65">
    <property type="entry name" value="MAGNESIUM TRANSPORTER NIPA9-RELATED"/>
    <property type="match status" value="1"/>
</dbReference>
<keyword evidence="2 6" id="KW-0812">Transmembrane</keyword>
<feature type="compositionally biased region" description="Acidic residues" evidence="5">
    <location>
        <begin position="700"/>
        <end position="712"/>
    </location>
</feature>
<feature type="transmembrane region" description="Helical" evidence="6">
    <location>
        <begin position="155"/>
        <end position="175"/>
    </location>
</feature>
<evidence type="ECO:0000256" key="3">
    <source>
        <dbReference type="ARBA" id="ARBA00022989"/>
    </source>
</evidence>
<dbReference type="HOGENOM" id="CLU_012349_2_1_1"/>
<organism evidence="7 8">
    <name type="scientific">Pseudallescheria apiosperma</name>
    <name type="common">Scedosporium apiospermum</name>
    <dbReference type="NCBI Taxonomy" id="563466"/>
    <lineage>
        <taxon>Eukaryota</taxon>
        <taxon>Fungi</taxon>
        <taxon>Dikarya</taxon>
        <taxon>Ascomycota</taxon>
        <taxon>Pezizomycotina</taxon>
        <taxon>Sordariomycetes</taxon>
        <taxon>Hypocreomycetidae</taxon>
        <taxon>Microascales</taxon>
        <taxon>Microascaceae</taxon>
        <taxon>Scedosporium</taxon>
    </lineage>
</organism>
<feature type="transmembrane region" description="Helical" evidence="6">
    <location>
        <begin position="210"/>
        <end position="228"/>
    </location>
</feature>
<dbReference type="Pfam" id="PF05653">
    <property type="entry name" value="Mg_trans_NIPA"/>
    <property type="match status" value="1"/>
</dbReference>
<feature type="compositionally biased region" description="Low complexity" evidence="5">
    <location>
        <begin position="546"/>
        <end position="561"/>
    </location>
</feature>
<evidence type="ECO:0000256" key="1">
    <source>
        <dbReference type="ARBA" id="ARBA00004141"/>
    </source>
</evidence>
<dbReference type="InterPro" id="IPR008521">
    <property type="entry name" value="Mg_trans_NIPA"/>
</dbReference>
<dbReference type="AlphaFoldDB" id="A0A084GBZ9"/>
<feature type="transmembrane region" description="Helical" evidence="6">
    <location>
        <begin position="38"/>
        <end position="56"/>
    </location>
</feature>
<dbReference type="PANTHER" id="PTHR12570">
    <property type="match status" value="1"/>
</dbReference>
<feature type="transmembrane region" description="Helical" evidence="6">
    <location>
        <begin position="341"/>
        <end position="361"/>
    </location>
</feature>
<dbReference type="RefSeq" id="XP_016644660.1">
    <property type="nucleotide sequence ID" value="XM_016785878.1"/>
</dbReference>
<feature type="region of interest" description="Disordered" evidence="5">
    <location>
        <begin position="460"/>
        <end position="488"/>
    </location>
</feature>
<feature type="region of interest" description="Disordered" evidence="5">
    <location>
        <begin position="500"/>
        <end position="589"/>
    </location>
</feature>
<dbReference type="InterPro" id="IPR037185">
    <property type="entry name" value="EmrE-like"/>
</dbReference>
<comment type="caution">
    <text evidence="7">The sequence shown here is derived from an EMBL/GenBank/DDBJ whole genome shotgun (WGS) entry which is preliminary data.</text>
</comment>